<dbReference type="InParanoid" id="A0A068V5U0"/>
<name>A0A068V5U0_COFCA</name>
<dbReference type="OrthoDB" id="1749752at2759"/>
<gene>
    <name evidence="2" type="ORF">GSCOC_T00017205001</name>
</gene>
<organism evidence="2 3">
    <name type="scientific">Coffea canephora</name>
    <name type="common">Robusta coffee</name>
    <dbReference type="NCBI Taxonomy" id="49390"/>
    <lineage>
        <taxon>Eukaryota</taxon>
        <taxon>Viridiplantae</taxon>
        <taxon>Streptophyta</taxon>
        <taxon>Embryophyta</taxon>
        <taxon>Tracheophyta</taxon>
        <taxon>Spermatophyta</taxon>
        <taxon>Magnoliopsida</taxon>
        <taxon>eudicotyledons</taxon>
        <taxon>Gunneridae</taxon>
        <taxon>Pentapetalae</taxon>
        <taxon>asterids</taxon>
        <taxon>lamiids</taxon>
        <taxon>Gentianales</taxon>
        <taxon>Rubiaceae</taxon>
        <taxon>Ixoroideae</taxon>
        <taxon>Gardenieae complex</taxon>
        <taxon>Bertiereae - Coffeeae clade</taxon>
        <taxon>Coffeeae</taxon>
        <taxon>Coffea</taxon>
    </lineage>
</organism>
<sequence length="83" mass="9207">MNPGGARRSQAFRVTARESGRLRWMPKTLNFRAVQKQTAASRSARPSMREQQGLVTGDPPKIPITLSRLAHMPNFKASFGQVA</sequence>
<evidence type="ECO:0000313" key="3">
    <source>
        <dbReference type="Proteomes" id="UP000295252"/>
    </source>
</evidence>
<keyword evidence="3" id="KW-1185">Reference proteome</keyword>
<dbReference type="OMA" id="MMALTGP"/>
<dbReference type="Gramene" id="CDP16135">
    <property type="protein sequence ID" value="CDP16135"/>
    <property type="gene ID" value="GSCOC_T00017205001"/>
</dbReference>
<dbReference type="EMBL" id="HG739201">
    <property type="protein sequence ID" value="CDP16135.1"/>
    <property type="molecule type" value="Genomic_DNA"/>
</dbReference>
<feature type="region of interest" description="Disordered" evidence="1">
    <location>
        <begin position="38"/>
        <end position="60"/>
    </location>
</feature>
<protein>
    <submittedName>
        <fullName evidence="2">Uncharacterized protein</fullName>
    </submittedName>
</protein>
<evidence type="ECO:0000256" key="1">
    <source>
        <dbReference type="SAM" id="MobiDB-lite"/>
    </source>
</evidence>
<dbReference type="Proteomes" id="UP000295252">
    <property type="component" value="Chromosome VIII"/>
</dbReference>
<proteinExistence type="predicted"/>
<evidence type="ECO:0000313" key="2">
    <source>
        <dbReference type="EMBL" id="CDP16135.1"/>
    </source>
</evidence>
<accession>A0A068V5U0</accession>
<dbReference type="PhylomeDB" id="A0A068V5U0"/>
<reference evidence="3" key="1">
    <citation type="journal article" date="2014" name="Science">
        <title>The coffee genome provides insight into the convergent evolution of caffeine biosynthesis.</title>
        <authorList>
            <person name="Denoeud F."/>
            <person name="Carretero-Paulet L."/>
            <person name="Dereeper A."/>
            <person name="Droc G."/>
            <person name="Guyot R."/>
            <person name="Pietrella M."/>
            <person name="Zheng C."/>
            <person name="Alberti A."/>
            <person name="Anthony F."/>
            <person name="Aprea G."/>
            <person name="Aury J.M."/>
            <person name="Bento P."/>
            <person name="Bernard M."/>
            <person name="Bocs S."/>
            <person name="Campa C."/>
            <person name="Cenci A."/>
            <person name="Combes M.C."/>
            <person name="Crouzillat D."/>
            <person name="Da Silva C."/>
            <person name="Daddiego L."/>
            <person name="De Bellis F."/>
            <person name="Dussert S."/>
            <person name="Garsmeur O."/>
            <person name="Gayraud T."/>
            <person name="Guignon V."/>
            <person name="Jahn K."/>
            <person name="Jamilloux V."/>
            <person name="Joet T."/>
            <person name="Labadie K."/>
            <person name="Lan T."/>
            <person name="Leclercq J."/>
            <person name="Lepelley M."/>
            <person name="Leroy T."/>
            <person name="Li L.T."/>
            <person name="Librado P."/>
            <person name="Lopez L."/>
            <person name="Munoz A."/>
            <person name="Noel B."/>
            <person name="Pallavicini A."/>
            <person name="Perrotta G."/>
            <person name="Poncet V."/>
            <person name="Pot D."/>
            <person name="Priyono X."/>
            <person name="Rigoreau M."/>
            <person name="Rouard M."/>
            <person name="Rozas J."/>
            <person name="Tranchant-Dubreuil C."/>
            <person name="VanBuren R."/>
            <person name="Zhang Q."/>
            <person name="Andrade A.C."/>
            <person name="Argout X."/>
            <person name="Bertrand B."/>
            <person name="de Kochko A."/>
            <person name="Graziosi G."/>
            <person name="Henry R.J."/>
            <person name="Jayarama X."/>
            <person name="Ming R."/>
            <person name="Nagai C."/>
            <person name="Rounsley S."/>
            <person name="Sankoff D."/>
            <person name="Giuliano G."/>
            <person name="Albert V.A."/>
            <person name="Wincker P."/>
            <person name="Lashermes P."/>
        </authorList>
    </citation>
    <scope>NUCLEOTIDE SEQUENCE [LARGE SCALE GENOMIC DNA]</scope>
    <source>
        <strain evidence="3">cv. DH200-94</strain>
    </source>
</reference>
<dbReference type="AlphaFoldDB" id="A0A068V5U0"/>